<dbReference type="EMBL" id="PJQL01000182">
    <property type="protein sequence ID" value="RCH98636.1"/>
    <property type="molecule type" value="Genomic_DNA"/>
</dbReference>
<comment type="caution">
    <text evidence="1">The sequence shown here is derived from an EMBL/GenBank/DDBJ whole genome shotgun (WGS) entry which is preliminary data.</text>
</comment>
<sequence length="162" mass="18373">MSELTEESFNTLRQQLVQERQASPSETDSSLYSPLHAFGVRPHYDWTPDLTTPLVSPKETRDHRRIIKPFIIFPNQDRSLCPVRALIALSDHPSLSRVPTRSSLFVNSRCPQELLATSTISTWLLHMIRIPTEEQNVSVRSIASSLALRRSVPKEDIVTLGN</sequence>
<organism evidence="1 2">
    <name type="scientific">Rhizopus azygosporus</name>
    <name type="common">Rhizopus microsporus var. azygosporus</name>
    <dbReference type="NCBI Taxonomy" id="86630"/>
    <lineage>
        <taxon>Eukaryota</taxon>
        <taxon>Fungi</taxon>
        <taxon>Fungi incertae sedis</taxon>
        <taxon>Mucoromycota</taxon>
        <taxon>Mucoromycotina</taxon>
        <taxon>Mucoromycetes</taxon>
        <taxon>Mucorales</taxon>
        <taxon>Mucorineae</taxon>
        <taxon>Rhizopodaceae</taxon>
        <taxon>Rhizopus</taxon>
    </lineage>
</organism>
<dbReference type="Proteomes" id="UP000252139">
    <property type="component" value="Unassembled WGS sequence"/>
</dbReference>
<reference evidence="1 2" key="1">
    <citation type="journal article" date="2018" name="G3 (Bethesda)">
        <title>Phylogenetic and Phylogenomic Definition of Rhizopus Species.</title>
        <authorList>
            <person name="Gryganskyi A.P."/>
            <person name="Golan J."/>
            <person name="Dolatabadi S."/>
            <person name="Mondo S."/>
            <person name="Robb S."/>
            <person name="Idnurm A."/>
            <person name="Muszewska A."/>
            <person name="Steczkiewicz K."/>
            <person name="Masonjones S."/>
            <person name="Liao H.L."/>
            <person name="Gajdeczka M.T."/>
            <person name="Anike F."/>
            <person name="Vuek A."/>
            <person name="Anishchenko I.M."/>
            <person name="Voigt K."/>
            <person name="de Hoog G.S."/>
            <person name="Smith M.E."/>
            <person name="Heitman J."/>
            <person name="Vilgalys R."/>
            <person name="Stajich J.E."/>
        </authorList>
    </citation>
    <scope>NUCLEOTIDE SEQUENCE [LARGE SCALE GENOMIC DNA]</scope>
    <source>
        <strain evidence="1 2">CBS 357.93</strain>
    </source>
</reference>
<gene>
    <name evidence="1" type="ORF">CU097_015335</name>
</gene>
<dbReference type="STRING" id="86630.A0A367K8Z7"/>
<dbReference type="AlphaFoldDB" id="A0A367K8Z7"/>
<name>A0A367K8Z7_RHIAZ</name>
<accession>A0A367K8Z7</accession>
<proteinExistence type="predicted"/>
<evidence type="ECO:0000313" key="2">
    <source>
        <dbReference type="Proteomes" id="UP000252139"/>
    </source>
</evidence>
<keyword evidence="2" id="KW-1185">Reference proteome</keyword>
<evidence type="ECO:0000313" key="1">
    <source>
        <dbReference type="EMBL" id="RCH98636.1"/>
    </source>
</evidence>
<dbReference type="OrthoDB" id="2400069at2759"/>
<protein>
    <submittedName>
        <fullName evidence="1">Uncharacterized protein</fullName>
    </submittedName>
</protein>